<dbReference type="VEuPathDB" id="ToxoDB:ENH_00050500"/>
<feature type="region of interest" description="Disordered" evidence="1">
    <location>
        <begin position="147"/>
        <end position="173"/>
    </location>
</feature>
<feature type="compositionally biased region" description="Basic and acidic residues" evidence="1">
    <location>
        <begin position="18"/>
        <end position="28"/>
    </location>
</feature>
<dbReference type="InterPro" id="IPR053134">
    <property type="entry name" value="RNA-dir_DNA_polymerase"/>
</dbReference>
<dbReference type="Gene3D" id="3.30.70.270">
    <property type="match status" value="1"/>
</dbReference>
<organism evidence="3 4">
    <name type="scientific">Eimeria necatrix</name>
    <dbReference type="NCBI Taxonomy" id="51315"/>
    <lineage>
        <taxon>Eukaryota</taxon>
        <taxon>Sar</taxon>
        <taxon>Alveolata</taxon>
        <taxon>Apicomplexa</taxon>
        <taxon>Conoidasida</taxon>
        <taxon>Coccidia</taxon>
        <taxon>Eucoccidiorida</taxon>
        <taxon>Eimeriorina</taxon>
        <taxon>Eimeriidae</taxon>
        <taxon>Eimeria</taxon>
    </lineage>
</organism>
<dbReference type="CDD" id="cd01647">
    <property type="entry name" value="RT_LTR"/>
    <property type="match status" value="1"/>
</dbReference>
<dbReference type="Gene3D" id="3.10.10.10">
    <property type="entry name" value="HIV Type 1 Reverse Transcriptase, subunit A, domain 1"/>
    <property type="match status" value="1"/>
</dbReference>
<dbReference type="GeneID" id="25475198"/>
<feature type="region of interest" description="Disordered" evidence="1">
    <location>
        <begin position="1"/>
        <end position="38"/>
    </location>
</feature>
<reference evidence="3" key="1">
    <citation type="submission" date="2013-10" db="EMBL/GenBank/DDBJ databases">
        <title>Genomic analysis of the causative agents of coccidiosis in chickens.</title>
        <authorList>
            <person name="Reid A.J."/>
            <person name="Blake D."/>
            <person name="Billington K."/>
            <person name="Browne H."/>
            <person name="Dunn M."/>
            <person name="Hung S."/>
            <person name="Kawahara F."/>
            <person name="Miranda-Saavedra D."/>
            <person name="Mourier T."/>
            <person name="Nagra H."/>
            <person name="Otto T.D."/>
            <person name="Rawlings N."/>
            <person name="Sanchez A."/>
            <person name="Sanders M."/>
            <person name="Subramaniam C."/>
            <person name="Tay Y."/>
            <person name="Dear P."/>
            <person name="Doerig C."/>
            <person name="Gruber A."/>
            <person name="Parkinson J."/>
            <person name="Shirley M."/>
            <person name="Wan K.L."/>
            <person name="Berriman M."/>
            <person name="Tomley F."/>
            <person name="Pain A."/>
        </authorList>
    </citation>
    <scope>NUCLEOTIDE SEQUENCE [LARGE SCALE GENOMIC DNA]</scope>
    <source>
        <strain evidence="3">Houghton</strain>
    </source>
</reference>
<dbReference type="InterPro" id="IPR043502">
    <property type="entry name" value="DNA/RNA_pol_sf"/>
</dbReference>
<sequence>MPSGTPAQHRHATPKPTVAERPHGHKEAPPQVIPMTNTMPGDSPFVTLDQFQSAMSAIRTVIMGTVESRATLPIQPEDGSTMPRIHGTGIMCAVATSPNAIPASLDWRNQPLSTAEGTNTSNGHAEGTQPLLETRWESGSASFLSEEALGTTTASSRKSAEATEDSYRPDADALTITPDFPLPPIQTILEMLGGAKYFSTLDLEAGFHQIRMAKEDRWKTAFRSVLGFFEYRVMAFDLKGPPAMFQANINAYLQRLLGEGVIAYIDDVLIYSSDISGHVSLL</sequence>
<evidence type="ECO:0000259" key="2">
    <source>
        <dbReference type="Pfam" id="PF00078"/>
    </source>
</evidence>
<evidence type="ECO:0000313" key="4">
    <source>
        <dbReference type="Proteomes" id="UP000030754"/>
    </source>
</evidence>
<name>U6N0I5_9EIME</name>
<dbReference type="OrthoDB" id="350804at2759"/>
<proteinExistence type="predicted"/>
<dbReference type="InterPro" id="IPR000477">
    <property type="entry name" value="RT_dom"/>
</dbReference>
<feature type="compositionally biased region" description="Basic and acidic residues" evidence="1">
    <location>
        <begin position="158"/>
        <end position="171"/>
    </location>
</feature>
<dbReference type="EMBL" id="HG725520">
    <property type="protein sequence ID" value="CDJ68259.1"/>
    <property type="molecule type" value="Genomic_DNA"/>
</dbReference>
<evidence type="ECO:0000313" key="3">
    <source>
        <dbReference type="EMBL" id="CDJ68259.1"/>
    </source>
</evidence>
<keyword evidence="4" id="KW-1185">Reference proteome</keyword>
<dbReference type="Proteomes" id="UP000030754">
    <property type="component" value="Unassembled WGS sequence"/>
</dbReference>
<dbReference type="SUPFAM" id="SSF56672">
    <property type="entry name" value="DNA/RNA polymerases"/>
    <property type="match status" value="1"/>
</dbReference>
<reference evidence="3" key="2">
    <citation type="submission" date="2013-10" db="EMBL/GenBank/DDBJ databases">
        <authorList>
            <person name="Aslett M."/>
        </authorList>
    </citation>
    <scope>NUCLEOTIDE SEQUENCE [LARGE SCALE GENOMIC DNA]</scope>
    <source>
        <strain evidence="3">Houghton</strain>
    </source>
</reference>
<dbReference type="PANTHER" id="PTHR24559:SF444">
    <property type="entry name" value="REVERSE TRANSCRIPTASE DOMAIN-CONTAINING PROTEIN"/>
    <property type="match status" value="1"/>
</dbReference>
<dbReference type="Pfam" id="PF00078">
    <property type="entry name" value="RVT_1"/>
    <property type="match status" value="1"/>
</dbReference>
<dbReference type="InterPro" id="IPR043128">
    <property type="entry name" value="Rev_trsase/Diguanyl_cyclase"/>
</dbReference>
<dbReference type="AlphaFoldDB" id="U6N0I5"/>
<accession>U6N0I5</accession>
<dbReference type="RefSeq" id="XP_013436726.1">
    <property type="nucleotide sequence ID" value="XM_013581272.1"/>
</dbReference>
<evidence type="ECO:0000256" key="1">
    <source>
        <dbReference type="SAM" id="MobiDB-lite"/>
    </source>
</evidence>
<dbReference type="PANTHER" id="PTHR24559">
    <property type="entry name" value="TRANSPOSON TY3-I GAG-POL POLYPROTEIN"/>
    <property type="match status" value="1"/>
</dbReference>
<protein>
    <recommendedName>
        <fullName evidence="2">Reverse transcriptase domain-containing protein</fullName>
    </recommendedName>
</protein>
<feature type="domain" description="Reverse transcriptase" evidence="2">
    <location>
        <begin position="177"/>
        <end position="280"/>
    </location>
</feature>
<gene>
    <name evidence="3" type="ORF">ENH_00050500</name>
</gene>